<evidence type="ECO:0000313" key="1">
    <source>
        <dbReference type="EMBL" id="GAI59114.1"/>
    </source>
</evidence>
<accession>X1RUF4</accession>
<comment type="caution">
    <text evidence="1">The sequence shown here is derived from an EMBL/GenBank/DDBJ whole genome shotgun (WGS) entry which is preliminary data.</text>
</comment>
<dbReference type="AlphaFoldDB" id="X1RUF4"/>
<protein>
    <submittedName>
        <fullName evidence="1">Uncharacterized protein</fullName>
    </submittedName>
</protein>
<reference evidence="1" key="1">
    <citation type="journal article" date="2014" name="Front. Microbiol.">
        <title>High frequency of phylogenetically diverse reductive dehalogenase-homologous genes in deep subseafloor sedimentary metagenomes.</title>
        <authorList>
            <person name="Kawai M."/>
            <person name="Futagami T."/>
            <person name="Toyoda A."/>
            <person name="Takaki Y."/>
            <person name="Nishi S."/>
            <person name="Hori S."/>
            <person name="Arai W."/>
            <person name="Tsubouchi T."/>
            <person name="Morono Y."/>
            <person name="Uchiyama I."/>
            <person name="Ito T."/>
            <person name="Fujiyama A."/>
            <person name="Inagaki F."/>
            <person name="Takami H."/>
        </authorList>
    </citation>
    <scope>NUCLEOTIDE SEQUENCE</scope>
    <source>
        <strain evidence="1">Expedition CK06-06</strain>
    </source>
</reference>
<dbReference type="EMBL" id="BARW01003943">
    <property type="protein sequence ID" value="GAI59114.1"/>
    <property type="molecule type" value="Genomic_DNA"/>
</dbReference>
<organism evidence="1">
    <name type="scientific">marine sediment metagenome</name>
    <dbReference type="NCBI Taxonomy" id="412755"/>
    <lineage>
        <taxon>unclassified sequences</taxon>
        <taxon>metagenomes</taxon>
        <taxon>ecological metagenomes</taxon>
    </lineage>
</organism>
<gene>
    <name evidence="1" type="ORF">S12H4_09626</name>
</gene>
<name>X1RUF4_9ZZZZ</name>
<sequence length="76" mass="8831">MKRLEELSDKLQTAGNARPYDPDFYNLIVDELNTMYRARQAELKYSLILRIIYWAGRRSSAAAARLKKILKKAVTL</sequence>
<proteinExistence type="predicted"/>